<name>N4U0U3_FUSC1</name>
<dbReference type="HOGENOM" id="CLU_176434_0_0_1"/>
<gene>
    <name evidence="1" type="ORF">FOC1_g10011811</name>
</gene>
<dbReference type="EMBL" id="KB730216">
    <property type="protein sequence ID" value="ENH69458.1"/>
    <property type="molecule type" value="Genomic_DNA"/>
</dbReference>
<evidence type="ECO:0000313" key="2">
    <source>
        <dbReference type="Proteomes" id="UP000016928"/>
    </source>
</evidence>
<dbReference type="AlphaFoldDB" id="N4U0U3"/>
<reference evidence="2" key="2">
    <citation type="journal article" date="2014" name="PLoS ONE">
        <title>Genome and Transcriptome Analysis of the Fungal Pathogen Fusarium oxysporum f. sp. cubense Causing Banana Vascular Wilt Disease.</title>
        <authorList>
            <person name="Guo L."/>
            <person name="Han L."/>
            <person name="Yang L."/>
            <person name="Zeng H."/>
            <person name="Fan D."/>
            <person name="Zhu Y."/>
            <person name="Feng Y."/>
            <person name="Wang G."/>
            <person name="Peng C."/>
            <person name="Jiang X."/>
            <person name="Zhou D."/>
            <person name="Ni P."/>
            <person name="Liang C."/>
            <person name="Liu L."/>
            <person name="Wang J."/>
            <person name="Mao C."/>
            <person name="Fang X."/>
            <person name="Peng M."/>
            <person name="Huang J."/>
        </authorList>
    </citation>
    <scope>NUCLEOTIDE SEQUENCE [LARGE SCALE GENOMIC DNA]</scope>
    <source>
        <strain evidence="2">race 1</strain>
    </source>
</reference>
<proteinExistence type="predicted"/>
<sequence length="72" mass="8251">MKILYHREMDTATLVFLEHFDPAVPDRPLTSREGELELFTTRIRIPTIFILRLDTGIARKISNKVLCSGPPV</sequence>
<organism evidence="1 2">
    <name type="scientific">Fusarium oxysporum f. sp. cubense (strain race 1)</name>
    <name type="common">Panama disease fungus</name>
    <dbReference type="NCBI Taxonomy" id="1229664"/>
    <lineage>
        <taxon>Eukaryota</taxon>
        <taxon>Fungi</taxon>
        <taxon>Dikarya</taxon>
        <taxon>Ascomycota</taxon>
        <taxon>Pezizomycotina</taxon>
        <taxon>Sordariomycetes</taxon>
        <taxon>Hypocreomycetidae</taxon>
        <taxon>Hypocreales</taxon>
        <taxon>Nectriaceae</taxon>
        <taxon>Fusarium</taxon>
        <taxon>Fusarium oxysporum species complex</taxon>
    </lineage>
</organism>
<protein>
    <recommendedName>
        <fullName evidence="3">DUF2283 domain-containing protein</fullName>
    </recommendedName>
</protein>
<dbReference type="VEuPathDB" id="FungiDB:FOC1_g10011811"/>
<dbReference type="Proteomes" id="UP000016928">
    <property type="component" value="Unassembled WGS sequence"/>
</dbReference>
<accession>N4U0U3</accession>
<evidence type="ECO:0000313" key="1">
    <source>
        <dbReference type="EMBL" id="ENH69458.1"/>
    </source>
</evidence>
<dbReference type="STRING" id="1229664.N4U0U3"/>
<evidence type="ECO:0008006" key="3">
    <source>
        <dbReference type="Google" id="ProtNLM"/>
    </source>
</evidence>
<reference evidence="2" key="1">
    <citation type="submission" date="2012-09" db="EMBL/GenBank/DDBJ databases">
        <title>Genome sequencing and comparative transcriptomics of race 1 and race 4 of banana pathogen: Fusarium oxysporum f. sp. cubense.</title>
        <authorList>
            <person name="Fang X."/>
            <person name="Huang J."/>
        </authorList>
    </citation>
    <scope>NUCLEOTIDE SEQUENCE [LARGE SCALE GENOMIC DNA]</scope>
    <source>
        <strain evidence="2">race 1</strain>
    </source>
</reference>